<dbReference type="VEuPathDB" id="FungiDB:JI435_121750"/>
<dbReference type="OMA" id="NGPNWPE"/>
<dbReference type="Gene3D" id="2.60.120.200">
    <property type="match status" value="1"/>
</dbReference>
<evidence type="ECO:0000313" key="9">
    <source>
        <dbReference type="Proteomes" id="UP000663193"/>
    </source>
</evidence>
<dbReference type="Proteomes" id="UP000663193">
    <property type="component" value="Chromosome 12"/>
</dbReference>
<dbReference type="CDD" id="cd02181">
    <property type="entry name" value="GH16_fungal_Lam16A_glucanase"/>
    <property type="match status" value="1"/>
</dbReference>
<dbReference type="EMBL" id="CP069034">
    <property type="protein sequence ID" value="QRD01530.1"/>
    <property type="molecule type" value="Genomic_DNA"/>
</dbReference>
<dbReference type="InterPro" id="IPR013320">
    <property type="entry name" value="ConA-like_dom_sf"/>
</dbReference>
<dbReference type="RefSeq" id="XP_001802405.1">
    <property type="nucleotide sequence ID" value="XM_001802353.1"/>
</dbReference>
<dbReference type="GO" id="GO:0052861">
    <property type="term" value="F:endo-1,3(4)-beta-glucanase activity"/>
    <property type="evidence" value="ECO:0007669"/>
    <property type="project" value="UniProtKB-EC"/>
</dbReference>
<comment type="similarity">
    <text evidence="2">Belongs to the glycosyl hydrolase 16 family.</text>
</comment>
<organism evidence="8 9">
    <name type="scientific">Phaeosphaeria nodorum (strain SN15 / ATCC MYA-4574 / FGSC 10173)</name>
    <name type="common">Glume blotch fungus</name>
    <name type="synonym">Parastagonospora nodorum</name>
    <dbReference type="NCBI Taxonomy" id="321614"/>
    <lineage>
        <taxon>Eukaryota</taxon>
        <taxon>Fungi</taxon>
        <taxon>Dikarya</taxon>
        <taxon>Ascomycota</taxon>
        <taxon>Pezizomycotina</taxon>
        <taxon>Dothideomycetes</taxon>
        <taxon>Pleosporomycetidae</taxon>
        <taxon>Pleosporales</taxon>
        <taxon>Pleosporineae</taxon>
        <taxon>Phaeosphaeriaceae</taxon>
        <taxon>Parastagonospora</taxon>
    </lineage>
</organism>
<dbReference type="FunFam" id="2.60.120.200:FF:000114">
    <property type="entry name" value="Probable endo-1,3(4)-beta-glucanase NFIA_089530"/>
    <property type="match status" value="1"/>
</dbReference>
<sequence>MQSTTFATAVLVTIMSLAAVSNAAGSAYALSDDLSYKNFFSAMDAYNGSDPTQGFVQYQSLAQAVDKNLVGYLDDTKSVFMGVDYTSKDPKGRASVRLESKKTWNQGLLIADIAHMPASTCGTWPAFWLLGKETWPAGGEIDILEGVNDYDSNSVTLHTSQGCMISNASAPNPNSGSTEAGASFSGTIGTDNCDVQAPNQDKNVGCSIHAPKTAPSPAHIGSSSASSNTNALLLSSYGTPFNAARGGIYALDWTADAISVYFFPYASPLYKTVSKSTSPKPSTWGAPIARFGAEKCDLKQRFKDLRIIFNTTFCGDWAGQEWEKSCRKKTGAQTCEAYVRDNPGAFAESFWEVRGLRWYQQVKGKVAAVAVTPKGRYDRRL</sequence>
<evidence type="ECO:0000256" key="5">
    <source>
        <dbReference type="ARBA" id="ARBA00023295"/>
    </source>
</evidence>
<keyword evidence="6" id="KW-0732">Signal</keyword>
<feature type="signal peptide" evidence="6">
    <location>
        <begin position="1"/>
        <end position="23"/>
    </location>
</feature>
<dbReference type="OrthoDB" id="192832at2759"/>
<keyword evidence="4" id="KW-0378">Hydrolase</keyword>
<protein>
    <recommendedName>
        <fullName evidence="3">endo-1,3(4)-beta-glucanase</fullName>
        <ecNumber evidence="3">3.2.1.6</ecNumber>
    </recommendedName>
</protein>
<dbReference type="AlphaFoldDB" id="A0A7U2FA43"/>
<evidence type="ECO:0000256" key="1">
    <source>
        <dbReference type="ARBA" id="ARBA00000124"/>
    </source>
</evidence>
<name>A0A7U2FA43_PHANO</name>
<dbReference type="PANTHER" id="PTHR10963">
    <property type="entry name" value="GLYCOSYL HYDROLASE-RELATED"/>
    <property type="match status" value="1"/>
</dbReference>
<dbReference type="GO" id="GO:0005975">
    <property type="term" value="P:carbohydrate metabolic process"/>
    <property type="evidence" value="ECO:0007669"/>
    <property type="project" value="InterPro"/>
</dbReference>
<evidence type="ECO:0000256" key="2">
    <source>
        <dbReference type="ARBA" id="ARBA00006865"/>
    </source>
</evidence>
<feature type="chain" id="PRO_5034120050" description="endo-1,3(4)-beta-glucanase" evidence="6">
    <location>
        <begin position="24"/>
        <end position="381"/>
    </location>
</feature>
<reference evidence="9" key="1">
    <citation type="journal article" date="2021" name="BMC Genomics">
        <title>Chromosome-level genome assembly and manually-curated proteome of model necrotroph Parastagonospora nodorum Sn15 reveals a genome-wide trove of candidate effector homologs, and redundancy of virulence-related functions within an accessory chromosome.</title>
        <authorList>
            <person name="Bertazzoni S."/>
            <person name="Jones D.A.B."/>
            <person name="Phan H.T."/>
            <person name="Tan K.-C."/>
            <person name="Hane J.K."/>
        </authorList>
    </citation>
    <scope>NUCLEOTIDE SEQUENCE [LARGE SCALE GENOMIC DNA]</scope>
    <source>
        <strain evidence="9">SN15 / ATCC MYA-4574 / FGSC 10173)</strain>
    </source>
</reference>
<dbReference type="InterPro" id="IPR000757">
    <property type="entry name" value="Beta-glucanase-like"/>
</dbReference>
<evidence type="ECO:0000256" key="4">
    <source>
        <dbReference type="ARBA" id="ARBA00022801"/>
    </source>
</evidence>
<gene>
    <name evidence="8" type="ORF">JI435_121750</name>
</gene>
<dbReference type="PROSITE" id="PS51762">
    <property type="entry name" value="GH16_2"/>
    <property type="match status" value="1"/>
</dbReference>
<dbReference type="PANTHER" id="PTHR10963:SF24">
    <property type="entry name" value="GLYCOSIDASE C21B10.07-RELATED"/>
    <property type="match status" value="1"/>
</dbReference>
<dbReference type="Pfam" id="PF26113">
    <property type="entry name" value="GH16_XgeA"/>
    <property type="match status" value="2"/>
</dbReference>
<dbReference type="EC" id="3.2.1.6" evidence="3"/>
<proteinExistence type="inferred from homology"/>
<keyword evidence="5" id="KW-0326">Glycosidase</keyword>
<dbReference type="KEGG" id="pno:SNOG_12175"/>
<feature type="domain" description="GH16" evidence="7">
    <location>
        <begin position="21"/>
        <end position="326"/>
    </location>
</feature>
<keyword evidence="9" id="KW-1185">Reference proteome</keyword>
<comment type="catalytic activity">
    <reaction evidence="1">
        <text>Endohydrolysis of (1-&gt;3)- or (1-&gt;4)-linkages in beta-D-glucans when the glucose residue whose reducing group is involved in the linkage to be hydrolyzed is itself substituted at C-3.</text>
        <dbReference type="EC" id="3.2.1.6"/>
    </reaction>
</comment>
<evidence type="ECO:0000259" key="7">
    <source>
        <dbReference type="PROSITE" id="PS51762"/>
    </source>
</evidence>
<evidence type="ECO:0000256" key="3">
    <source>
        <dbReference type="ARBA" id="ARBA00012599"/>
    </source>
</evidence>
<dbReference type="SUPFAM" id="SSF49899">
    <property type="entry name" value="Concanavalin A-like lectins/glucanases"/>
    <property type="match status" value="1"/>
</dbReference>
<evidence type="ECO:0000313" key="8">
    <source>
        <dbReference type="EMBL" id="QRD01530.1"/>
    </source>
</evidence>
<evidence type="ECO:0000256" key="6">
    <source>
        <dbReference type="SAM" id="SignalP"/>
    </source>
</evidence>
<accession>A0A7U2FA43</accession>
<dbReference type="InterPro" id="IPR050546">
    <property type="entry name" value="Glycosyl_Hydrlase_16"/>
</dbReference>